<dbReference type="EMBL" id="BQNB010009765">
    <property type="protein sequence ID" value="GJS68088.1"/>
    <property type="molecule type" value="Genomic_DNA"/>
</dbReference>
<dbReference type="Proteomes" id="UP001151760">
    <property type="component" value="Unassembled WGS sequence"/>
</dbReference>
<protein>
    <submittedName>
        <fullName evidence="1">Uncharacterized protein</fullName>
    </submittedName>
</protein>
<evidence type="ECO:0000313" key="1">
    <source>
        <dbReference type="EMBL" id="GJS68088.1"/>
    </source>
</evidence>
<accession>A0ABQ4XTP6</accession>
<organism evidence="1 2">
    <name type="scientific">Tanacetum coccineum</name>
    <dbReference type="NCBI Taxonomy" id="301880"/>
    <lineage>
        <taxon>Eukaryota</taxon>
        <taxon>Viridiplantae</taxon>
        <taxon>Streptophyta</taxon>
        <taxon>Embryophyta</taxon>
        <taxon>Tracheophyta</taxon>
        <taxon>Spermatophyta</taxon>
        <taxon>Magnoliopsida</taxon>
        <taxon>eudicotyledons</taxon>
        <taxon>Gunneridae</taxon>
        <taxon>Pentapetalae</taxon>
        <taxon>asterids</taxon>
        <taxon>campanulids</taxon>
        <taxon>Asterales</taxon>
        <taxon>Asteraceae</taxon>
        <taxon>Asteroideae</taxon>
        <taxon>Anthemideae</taxon>
        <taxon>Anthemidinae</taxon>
        <taxon>Tanacetum</taxon>
    </lineage>
</organism>
<evidence type="ECO:0000313" key="2">
    <source>
        <dbReference type="Proteomes" id="UP001151760"/>
    </source>
</evidence>
<keyword evidence="2" id="KW-1185">Reference proteome</keyword>
<reference evidence="1" key="2">
    <citation type="submission" date="2022-01" db="EMBL/GenBank/DDBJ databases">
        <authorList>
            <person name="Yamashiro T."/>
            <person name="Shiraishi A."/>
            <person name="Satake H."/>
            <person name="Nakayama K."/>
        </authorList>
    </citation>
    <scope>NUCLEOTIDE SEQUENCE</scope>
</reference>
<comment type="caution">
    <text evidence="1">The sequence shown here is derived from an EMBL/GenBank/DDBJ whole genome shotgun (WGS) entry which is preliminary data.</text>
</comment>
<sequence>MTTRYRCGVWGAWWGGLVHRWVAIGVVGWWRECGTWWRSFHVSGVDVENVWGRSLLCSGVSLGDGGGEDRDSVCGIVGWWWTLGTEEKLAVVTGAELSGWCVKRRICRRGGYRGMMWCEIVRNWGGESD</sequence>
<reference evidence="1" key="1">
    <citation type="journal article" date="2022" name="Int. J. Mol. Sci.">
        <title>Draft Genome of Tanacetum Coccineum: Genomic Comparison of Closely Related Tanacetum-Family Plants.</title>
        <authorList>
            <person name="Yamashiro T."/>
            <person name="Shiraishi A."/>
            <person name="Nakayama K."/>
            <person name="Satake H."/>
        </authorList>
    </citation>
    <scope>NUCLEOTIDE SEQUENCE</scope>
</reference>
<proteinExistence type="predicted"/>
<gene>
    <name evidence="1" type="ORF">Tco_0682653</name>
</gene>
<name>A0ABQ4XTP6_9ASTR</name>